<dbReference type="Proteomes" id="UP000466785">
    <property type="component" value="Chromosome"/>
</dbReference>
<evidence type="ECO:0000313" key="4">
    <source>
        <dbReference type="EMBL" id="BBX51107.1"/>
    </source>
</evidence>
<proteinExistence type="predicted"/>
<dbReference type="RefSeq" id="WP_152516278.1">
    <property type="nucleotide sequence ID" value="NZ_AP022570.1"/>
</dbReference>
<dbReference type="Pfam" id="PF12833">
    <property type="entry name" value="HTH_18"/>
    <property type="match status" value="1"/>
</dbReference>
<dbReference type="AlphaFoldDB" id="A0A6N4VBN8"/>
<keyword evidence="5" id="KW-1185">Reference proteome</keyword>
<evidence type="ECO:0000256" key="2">
    <source>
        <dbReference type="ARBA" id="ARBA00023163"/>
    </source>
</evidence>
<dbReference type="Gene3D" id="1.10.10.60">
    <property type="entry name" value="Homeodomain-like"/>
    <property type="match status" value="1"/>
</dbReference>
<keyword evidence="1" id="KW-0805">Transcription regulation</keyword>
<name>A0A6N4VBN8_9MYCO</name>
<dbReference type="Pfam" id="PF01965">
    <property type="entry name" value="DJ-1_PfpI"/>
    <property type="match status" value="1"/>
</dbReference>
<dbReference type="GO" id="GO:0003700">
    <property type="term" value="F:DNA-binding transcription factor activity"/>
    <property type="evidence" value="ECO:0007669"/>
    <property type="project" value="InterPro"/>
</dbReference>
<dbReference type="EMBL" id="AP022570">
    <property type="protein sequence ID" value="BBX51107.1"/>
    <property type="molecule type" value="Genomic_DNA"/>
</dbReference>
<dbReference type="Gene3D" id="3.40.50.880">
    <property type="match status" value="1"/>
</dbReference>
<protein>
    <submittedName>
        <fullName evidence="4">AraC family transcriptional regulator</fullName>
    </submittedName>
</protein>
<dbReference type="KEGG" id="mpof:MPOR_21330"/>
<dbReference type="CDD" id="cd03137">
    <property type="entry name" value="GATase1_AraC_1"/>
    <property type="match status" value="1"/>
</dbReference>
<keyword evidence="2" id="KW-0804">Transcription</keyword>
<dbReference type="InterPro" id="IPR029062">
    <property type="entry name" value="Class_I_gatase-like"/>
</dbReference>
<organism evidence="4 5">
    <name type="scientific">Mycolicibacterium poriferae</name>
    <dbReference type="NCBI Taxonomy" id="39694"/>
    <lineage>
        <taxon>Bacteria</taxon>
        <taxon>Bacillati</taxon>
        <taxon>Actinomycetota</taxon>
        <taxon>Actinomycetes</taxon>
        <taxon>Mycobacteriales</taxon>
        <taxon>Mycobacteriaceae</taxon>
        <taxon>Mycolicibacterium</taxon>
    </lineage>
</organism>
<dbReference type="SUPFAM" id="SSF52317">
    <property type="entry name" value="Class I glutamine amidotransferase-like"/>
    <property type="match status" value="1"/>
</dbReference>
<dbReference type="PANTHER" id="PTHR43130:SF3">
    <property type="entry name" value="HTH-TYPE TRANSCRIPTIONAL REGULATOR RV1931C"/>
    <property type="match status" value="1"/>
</dbReference>
<reference evidence="4 5" key="1">
    <citation type="journal article" date="2019" name="Emerg. Microbes Infect.">
        <title>Comprehensive subspecies identification of 175 nontuberculous mycobacteria species based on 7547 genomic profiles.</title>
        <authorList>
            <person name="Matsumoto Y."/>
            <person name="Kinjo T."/>
            <person name="Motooka D."/>
            <person name="Nabeya D."/>
            <person name="Jung N."/>
            <person name="Uechi K."/>
            <person name="Horii T."/>
            <person name="Iida T."/>
            <person name="Fujita J."/>
            <person name="Nakamura S."/>
        </authorList>
    </citation>
    <scope>NUCLEOTIDE SEQUENCE [LARGE SCALE GENOMIC DNA]</scope>
    <source>
        <strain evidence="4 5">JCM 12603</strain>
    </source>
</reference>
<dbReference type="InterPro" id="IPR009057">
    <property type="entry name" value="Homeodomain-like_sf"/>
</dbReference>
<dbReference type="InterPro" id="IPR052158">
    <property type="entry name" value="INH-QAR"/>
</dbReference>
<feature type="domain" description="HTH araC/xylS-type" evidence="3">
    <location>
        <begin position="220"/>
        <end position="293"/>
    </location>
</feature>
<evidence type="ECO:0000259" key="3">
    <source>
        <dbReference type="PROSITE" id="PS01124"/>
    </source>
</evidence>
<dbReference type="GO" id="GO:0043565">
    <property type="term" value="F:sequence-specific DNA binding"/>
    <property type="evidence" value="ECO:0007669"/>
    <property type="project" value="InterPro"/>
</dbReference>
<sequence length="331" mass="35535">MCHNRRPRRIAVPVFDGVRTLDVTGPLEVFDVARTLGCAYTVALYSWGTSRSVRCSSGLSFETLPAAELTPEIDTLLVPGGALLVSDGVPQDLQQLVRKHAPAARRVASVCAGAFALGAAGLLDGRRATTHWRHLDTFAVRHPMTVVERDSVYVRDGDLWTSAGVAAGIDLALALVADDHGSDVAQQIAKELVILGRRMEGHPQISVAARTPRPQHPELERLMATVNADPAGRYELDTVAAQLGLSARHLARIFKAQVGMSLRQYVHEVRLENAVGLVLAGESFHAASQRSGLRYGAQVRDYLAAHCARPVRAPELLVDSGGAEAVPVYPG</sequence>
<dbReference type="PROSITE" id="PS01124">
    <property type="entry name" value="HTH_ARAC_FAMILY_2"/>
    <property type="match status" value="1"/>
</dbReference>
<dbReference type="PANTHER" id="PTHR43130">
    <property type="entry name" value="ARAC-FAMILY TRANSCRIPTIONAL REGULATOR"/>
    <property type="match status" value="1"/>
</dbReference>
<evidence type="ECO:0000313" key="5">
    <source>
        <dbReference type="Proteomes" id="UP000466785"/>
    </source>
</evidence>
<gene>
    <name evidence="4" type="ORF">MPOR_21330</name>
</gene>
<dbReference type="InterPro" id="IPR002818">
    <property type="entry name" value="DJ-1/PfpI"/>
</dbReference>
<accession>A0A6N4VBN8</accession>
<dbReference type="SUPFAM" id="SSF46689">
    <property type="entry name" value="Homeodomain-like"/>
    <property type="match status" value="1"/>
</dbReference>
<dbReference type="InterPro" id="IPR018060">
    <property type="entry name" value="HTH_AraC"/>
</dbReference>
<evidence type="ECO:0000256" key="1">
    <source>
        <dbReference type="ARBA" id="ARBA00023015"/>
    </source>
</evidence>
<dbReference type="SMART" id="SM00342">
    <property type="entry name" value="HTH_ARAC"/>
    <property type="match status" value="1"/>
</dbReference>